<dbReference type="EMBL" id="CADCTZ010000148">
    <property type="protein sequence ID" value="CAA9314602.1"/>
    <property type="molecule type" value="Genomic_DNA"/>
</dbReference>
<accession>A0A6J4KT15</accession>
<organism evidence="1">
    <name type="scientific">uncultured Microcoleus sp</name>
    <dbReference type="NCBI Taxonomy" id="259945"/>
    <lineage>
        <taxon>Bacteria</taxon>
        <taxon>Bacillati</taxon>
        <taxon>Cyanobacteriota</taxon>
        <taxon>Cyanophyceae</taxon>
        <taxon>Oscillatoriophycideae</taxon>
        <taxon>Oscillatoriales</taxon>
        <taxon>Microcoleaceae</taxon>
        <taxon>Microcoleus</taxon>
        <taxon>environmental samples</taxon>
    </lineage>
</organism>
<dbReference type="AlphaFoldDB" id="A0A6J4KT15"/>
<name>A0A6J4KT15_9CYAN</name>
<reference evidence="1" key="1">
    <citation type="submission" date="2020-02" db="EMBL/GenBank/DDBJ databases">
        <authorList>
            <person name="Meier V. D."/>
        </authorList>
    </citation>
    <scope>NUCLEOTIDE SEQUENCE</scope>
    <source>
        <strain evidence="1">AVDCRST_MAG84</strain>
    </source>
</reference>
<proteinExistence type="predicted"/>
<protein>
    <submittedName>
        <fullName evidence="1">Uncharacterized protein</fullName>
    </submittedName>
</protein>
<sequence>MARPNSGHFFCGAKAQLPRLSPAINILRLTRSQPMTAALIFWRQLVRHSL</sequence>
<evidence type="ECO:0000313" key="1">
    <source>
        <dbReference type="EMBL" id="CAA9314602.1"/>
    </source>
</evidence>
<gene>
    <name evidence="1" type="ORF">AVDCRST_MAG84-1002</name>
</gene>